<dbReference type="PANTHER" id="PTHR43229:SF2">
    <property type="entry name" value="NODULATION PROTEIN J"/>
    <property type="match status" value="1"/>
</dbReference>
<reference evidence="8" key="1">
    <citation type="journal article" date="2014" name="Int. J. Syst. Evol. Microbiol.">
        <title>Complete genome sequence of Corynebacterium casei LMG S-19264T (=DSM 44701T), isolated from a smear-ripened cheese.</title>
        <authorList>
            <consortium name="US DOE Joint Genome Institute (JGI-PGF)"/>
            <person name="Walter F."/>
            <person name="Albersmeier A."/>
            <person name="Kalinowski J."/>
            <person name="Ruckert C."/>
        </authorList>
    </citation>
    <scope>NUCLEOTIDE SEQUENCE</scope>
    <source>
        <strain evidence="8">CGMCC 1.16548</strain>
    </source>
</reference>
<evidence type="ECO:0000313" key="8">
    <source>
        <dbReference type="EMBL" id="GHF14944.1"/>
    </source>
</evidence>
<keyword evidence="9" id="KW-1185">Reference proteome</keyword>
<dbReference type="PRINTS" id="PR00164">
    <property type="entry name" value="ABC2TRNSPORT"/>
</dbReference>
<reference evidence="8" key="2">
    <citation type="submission" date="2020-09" db="EMBL/GenBank/DDBJ databases">
        <authorList>
            <person name="Sun Q."/>
            <person name="Zhou Y."/>
        </authorList>
    </citation>
    <scope>NUCLEOTIDE SEQUENCE</scope>
    <source>
        <strain evidence="8">CGMCC 1.16548</strain>
    </source>
</reference>
<feature type="transmembrane region" description="Helical" evidence="6">
    <location>
        <begin position="235"/>
        <end position="265"/>
    </location>
</feature>
<sequence>MTTAATYRAAQRRDTGGVRALYSGNARAVLGRGLLATRSTNWWIVLTGVFEPIFFLLSLGLGLGGLIGTVTDSAGNDIPYAAFIAPALLAVSAMNGAIYDSTWNVFFKMHFGKLYQGMLATRLGPLDVALGEISLALLRGAAYGVTFLLVMQALGLNLAWTALLALPAILVIAFGFASLGMGITSYLKTFQQMEVIPLVLLPMFLLSATFFPITVYPETVQWFIMALPLWHGVELVRGLTTGALSVAMLGHLAYYLVMIAVGLIFTTRRLRALFLD</sequence>
<dbReference type="AlphaFoldDB" id="A0A8J3GQA6"/>
<keyword evidence="5" id="KW-0046">Antibiotic resistance</keyword>
<dbReference type="GO" id="GO:0140359">
    <property type="term" value="F:ABC-type transporter activity"/>
    <property type="evidence" value="ECO:0007669"/>
    <property type="project" value="InterPro"/>
</dbReference>
<organism evidence="8 9">
    <name type="scientific">Pseudolysinimonas yzui</name>
    <dbReference type="NCBI Taxonomy" id="2708254"/>
    <lineage>
        <taxon>Bacteria</taxon>
        <taxon>Bacillati</taxon>
        <taxon>Actinomycetota</taxon>
        <taxon>Actinomycetes</taxon>
        <taxon>Micrococcales</taxon>
        <taxon>Microbacteriaceae</taxon>
        <taxon>Pseudolysinimonas</taxon>
    </lineage>
</organism>
<feature type="transmembrane region" description="Helical" evidence="6">
    <location>
        <begin position="78"/>
        <end position="98"/>
    </location>
</feature>
<dbReference type="GO" id="GO:0043190">
    <property type="term" value="C:ATP-binding cassette (ABC) transporter complex"/>
    <property type="evidence" value="ECO:0007669"/>
    <property type="project" value="InterPro"/>
</dbReference>
<evidence type="ECO:0000256" key="6">
    <source>
        <dbReference type="RuleBase" id="RU361157"/>
    </source>
</evidence>
<comment type="subcellular location">
    <subcellularLocation>
        <location evidence="6">Cell membrane</location>
        <topology evidence="6">Multi-pass membrane protein</topology>
    </subcellularLocation>
    <subcellularLocation>
        <location evidence="1">Membrane</location>
        <topology evidence="1">Multi-pass membrane protein</topology>
    </subcellularLocation>
</comment>
<dbReference type="InterPro" id="IPR000412">
    <property type="entry name" value="ABC_2_transport"/>
</dbReference>
<feature type="transmembrane region" description="Helical" evidence="6">
    <location>
        <begin position="42"/>
        <end position="66"/>
    </location>
</feature>
<keyword evidence="2 6" id="KW-0812">Transmembrane</keyword>
<evidence type="ECO:0000313" key="9">
    <source>
        <dbReference type="Proteomes" id="UP000617531"/>
    </source>
</evidence>
<proteinExistence type="inferred from homology"/>
<keyword evidence="4 6" id="KW-0472">Membrane</keyword>
<dbReference type="PROSITE" id="PS51012">
    <property type="entry name" value="ABC_TM2"/>
    <property type="match status" value="1"/>
</dbReference>
<evidence type="ECO:0000256" key="1">
    <source>
        <dbReference type="ARBA" id="ARBA00004141"/>
    </source>
</evidence>
<dbReference type="PIRSF" id="PIRSF006648">
    <property type="entry name" value="DrrB"/>
    <property type="match status" value="1"/>
</dbReference>
<dbReference type="InterPro" id="IPR013525">
    <property type="entry name" value="ABC2_TM"/>
</dbReference>
<feature type="transmembrane region" description="Helical" evidence="6">
    <location>
        <begin position="158"/>
        <end position="183"/>
    </location>
</feature>
<dbReference type="Pfam" id="PF01061">
    <property type="entry name" value="ABC2_membrane"/>
    <property type="match status" value="1"/>
</dbReference>
<keyword evidence="3 6" id="KW-1133">Transmembrane helix</keyword>
<protein>
    <recommendedName>
        <fullName evidence="6">Transport permease protein</fullName>
    </recommendedName>
</protein>
<evidence type="ECO:0000256" key="4">
    <source>
        <dbReference type="ARBA" id="ARBA00023136"/>
    </source>
</evidence>
<feature type="transmembrane region" description="Helical" evidence="6">
    <location>
        <begin position="195"/>
        <end position="215"/>
    </location>
</feature>
<dbReference type="EMBL" id="BNAI01000002">
    <property type="protein sequence ID" value="GHF14944.1"/>
    <property type="molecule type" value="Genomic_DNA"/>
</dbReference>
<evidence type="ECO:0000259" key="7">
    <source>
        <dbReference type="PROSITE" id="PS51012"/>
    </source>
</evidence>
<dbReference type="Proteomes" id="UP000617531">
    <property type="component" value="Unassembled WGS sequence"/>
</dbReference>
<dbReference type="InterPro" id="IPR047817">
    <property type="entry name" value="ABC2_TM_bact-type"/>
</dbReference>
<feature type="domain" description="ABC transmembrane type-2" evidence="7">
    <location>
        <begin position="43"/>
        <end position="273"/>
    </location>
</feature>
<evidence type="ECO:0000256" key="2">
    <source>
        <dbReference type="ARBA" id="ARBA00022692"/>
    </source>
</evidence>
<dbReference type="InterPro" id="IPR051784">
    <property type="entry name" value="Nod_factor_ABC_transporter"/>
</dbReference>
<keyword evidence="6" id="KW-0813">Transport</keyword>
<dbReference type="RefSeq" id="WP_191282830.1">
    <property type="nucleotide sequence ID" value="NZ_BNAI01000002.1"/>
</dbReference>
<evidence type="ECO:0000256" key="5">
    <source>
        <dbReference type="ARBA" id="ARBA00023251"/>
    </source>
</evidence>
<comment type="similarity">
    <text evidence="6">Belongs to the ABC-2 integral membrane protein family.</text>
</comment>
<keyword evidence="6" id="KW-1003">Cell membrane</keyword>
<evidence type="ECO:0000256" key="3">
    <source>
        <dbReference type="ARBA" id="ARBA00022989"/>
    </source>
</evidence>
<dbReference type="PANTHER" id="PTHR43229">
    <property type="entry name" value="NODULATION PROTEIN J"/>
    <property type="match status" value="1"/>
</dbReference>
<accession>A0A8J3GQA6</accession>
<gene>
    <name evidence="8" type="ORF">GCM10011600_14900</name>
</gene>
<name>A0A8J3GQA6_9MICO</name>
<comment type="caution">
    <text evidence="8">The sequence shown here is derived from an EMBL/GenBank/DDBJ whole genome shotgun (WGS) entry which is preliminary data.</text>
</comment>
<dbReference type="GO" id="GO:0046677">
    <property type="term" value="P:response to antibiotic"/>
    <property type="evidence" value="ECO:0007669"/>
    <property type="project" value="UniProtKB-KW"/>
</dbReference>
<comment type="caution">
    <text evidence="6">Lacks conserved residue(s) required for the propagation of feature annotation.</text>
</comment>